<sequence length="78" mass="8441">MEQREANGLAGVVLTAESREDVRQWVQDRSAQGEIVAQAEPLRLYLPVGVSGMAAVDAGDTIWWDPEGGVNAFSLERA</sequence>
<evidence type="ECO:0000313" key="1">
    <source>
        <dbReference type="EMBL" id="QRI45063.1"/>
    </source>
</evidence>
<accession>A0A890UN87</accession>
<keyword evidence="2" id="KW-1185">Reference proteome</keyword>
<evidence type="ECO:0000313" key="2">
    <source>
        <dbReference type="Proteomes" id="UP000654052"/>
    </source>
</evidence>
<gene>
    <name evidence="1" type="primary">9</name>
    <name evidence="1" type="ORF">SEA_SHOCKER_9</name>
</gene>
<dbReference type="EMBL" id="MW507126">
    <property type="protein sequence ID" value="QRI45063.1"/>
    <property type="molecule type" value="Genomic_DNA"/>
</dbReference>
<name>A0A890UN87_9CAUD</name>
<dbReference type="RefSeq" id="YP_010755419.1">
    <property type="nucleotide sequence ID" value="NC_073470.1"/>
</dbReference>
<reference evidence="1" key="1">
    <citation type="submission" date="2021-01" db="EMBL/GenBank/DDBJ databases">
        <authorList>
            <person name="Weegman M.K."/>
            <person name="Spring A.S."/>
            <person name="Bonilla J.A."/>
            <person name="Klyczek K."/>
            <person name="Garlena R.A."/>
            <person name="Russell D.A."/>
            <person name="Pope W.H."/>
            <person name="Jacobs-Sera D."/>
            <person name="Hatfull G.F."/>
        </authorList>
    </citation>
    <scope>NUCLEOTIDE SEQUENCE</scope>
</reference>
<protein>
    <submittedName>
        <fullName evidence="1">Uncharacterized protein</fullName>
    </submittedName>
</protein>
<proteinExistence type="predicted"/>
<dbReference type="GeneID" id="80020073"/>
<dbReference type="Proteomes" id="UP000654052">
    <property type="component" value="Segment"/>
</dbReference>
<dbReference type="KEGG" id="vg:80020073"/>
<organism evidence="1 2">
    <name type="scientific">Microbacterium phage Shocker</name>
    <dbReference type="NCBI Taxonomy" id="2805839"/>
    <lineage>
        <taxon>Viruses</taxon>
        <taxon>Duplodnaviria</taxon>
        <taxon>Heunggongvirae</taxon>
        <taxon>Uroviricota</taxon>
        <taxon>Caudoviricetes</taxon>
        <taxon>Shockervirus</taxon>
        <taxon>Shockervirus shocker</taxon>
    </lineage>
</organism>